<dbReference type="Gene3D" id="3.40.33.10">
    <property type="entry name" value="CAP"/>
    <property type="match status" value="1"/>
</dbReference>
<dbReference type="Proteomes" id="UP000029121">
    <property type="component" value="Unassembled WGS sequence"/>
</dbReference>
<dbReference type="PRINTS" id="PR00837">
    <property type="entry name" value="V5TPXLIKE"/>
</dbReference>
<dbReference type="SUPFAM" id="SSF55797">
    <property type="entry name" value="PR-1-like"/>
    <property type="match status" value="1"/>
</dbReference>
<dbReference type="Pfam" id="PF00188">
    <property type="entry name" value="CAP"/>
    <property type="match status" value="1"/>
</dbReference>
<feature type="chain" id="PRO_5004351022" description="SCP domain-containing protein" evidence="1">
    <location>
        <begin position="28"/>
        <end position="142"/>
    </location>
</feature>
<sequence>MKMFKSLNTLILLSIVLVLAFAVPLKAQDQPQDYVDEHNRARAQVQVPPMKWDQTLAKYAWNYAQQRKRDCSLIPSNSGVYGENLAWHSSSMSGTDAVRLWVSKKSSYAQVVWRASVWLGCAKVRCDNGGTFVICNYYPPAN</sequence>
<feature type="domain" description="SCP" evidence="2">
    <location>
        <begin position="29"/>
        <end position="142"/>
    </location>
</feature>
<dbReference type="EMBL" id="KB870806">
    <property type="protein sequence ID" value="EOA34247.1"/>
    <property type="molecule type" value="Genomic_DNA"/>
</dbReference>
<organism evidence="3 4">
    <name type="scientific">Capsella rubella</name>
    <dbReference type="NCBI Taxonomy" id="81985"/>
    <lineage>
        <taxon>Eukaryota</taxon>
        <taxon>Viridiplantae</taxon>
        <taxon>Streptophyta</taxon>
        <taxon>Embryophyta</taxon>
        <taxon>Tracheophyta</taxon>
        <taxon>Spermatophyta</taxon>
        <taxon>Magnoliopsida</taxon>
        <taxon>eudicotyledons</taxon>
        <taxon>Gunneridae</taxon>
        <taxon>Pentapetalae</taxon>
        <taxon>rosids</taxon>
        <taxon>malvids</taxon>
        <taxon>Brassicales</taxon>
        <taxon>Brassicaceae</taxon>
        <taxon>Camelineae</taxon>
        <taxon>Capsella</taxon>
    </lineage>
</organism>
<evidence type="ECO:0000259" key="2">
    <source>
        <dbReference type="SMART" id="SM00198"/>
    </source>
</evidence>
<keyword evidence="4" id="KW-1185">Reference proteome</keyword>
<dbReference type="SMART" id="SM00198">
    <property type="entry name" value="SCP"/>
    <property type="match status" value="1"/>
</dbReference>
<protein>
    <recommendedName>
        <fullName evidence="2">SCP domain-containing protein</fullName>
    </recommendedName>
</protein>
<proteinExistence type="predicted"/>
<feature type="signal peptide" evidence="1">
    <location>
        <begin position="1"/>
        <end position="27"/>
    </location>
</feature>
<evidence type="ECO:0000256" key="1">
    <source>
        <dbReference type="SAM" id="SignalP"/>
    </source>
</evidence>
<name>R0GEK9_9BRAS</name>
<reference evidence="4" key="1">
    <citation type="journal article" date="2013" name="Nat. Genet.">
        <title>The Capsella rubella genome and the genomic consequences of rapid mating system evolution.</title>
        <authorList>
            <person name="Slotte T."/>
            <person name="Hazzouri K.M."/>
            <person name="Agren J.A."/>
            <person name="Koenig D."/>
            <person name="Maumus F."/>
            <person name="Guo Y.L."/>
            <person name="Steige K."/>
            <person name="Platts A.E."/>
            <person name="Escobar J.S."/>
            <person name="Newman L.K."/>
            <person name="Wang W."/>
            <person name="Mandakova T."/>
            <person name="Vello E."/>
            <person name="Smith L.M."/>
            <person name="Henz S.R."/>
            <person name="Steffen J."/>
            <person name="Takuno S."/>
            <person name="Brandvain Y."/>
            <person name="Coop G."/>
            <person name="Andolfatto P."/>
            <person name="Hu T.T."/>
            <person name="Blanchette M."/>
            <person name="Clark R.M."/>
            <person name="Quesneville H."/>
            <person name="Nordborg M."/>
            <person name="Gaut B.S."/>
            <person name="Lysak M.A."/>
            <person name="Jenkins J."/>
            <person name="Grimwood J."/>
            <person name="Chapman J."/>
            <person name="Prochnik S."/>
            <person name="Shu S."/>
            <person name="Rokhsar D."/>
            <person name="Schmutz J."/>
            <person name="Weigel D."/>
            <person name="Wright S.I."/>
        </authorList>
    </citation>
    <scope>NUCLEOTIDE SEQUENCE [LARGE SCALE GENOMIC DNA]</scope>
    <source>
        <strain evidence="4">cv. Monte Gargano</strain>
    </source>
</reference>
<dbReference type="InterPro" id="IPR035940">
    <property type="entry name" value="CAP_sf"/>
</dbReference>
<gene>
    <name evidence="3" type="ORF">CARUB_v10021758mg</name>
</gene>
<dbReference type="InterPro" id="IPR001283">
    <property type="entry name" value="CRISP-related"/>
</dbReference>
<dbReference type="eggNOG" id="KOG3017">
    <property type="taxonomic scope" value="Eukaryota"/>
</dbReference>
<keyword evidence="1" id="KW-0732">Signal</keyword>
<dbReference type="OrthoDB" id="337038at2759"/>
<dbReference type="KEGG" id="crb:17894641"/>
<dbReference type="InterPro" id="IPR014044">
    <property type="entry name" value="CAP_dom"/>
</dbReference>
<accession>R0GEK9</accession>
<dbReference type="AlphaFoldDB" id="R0GEK9"/>
<evidence type="ECO:0000313" key="3">
    <source>
        <dbReference type="EMBL" id="EOA34247.1"/>
    </source>
</evidence>
<evidence type="ECO:0000313" key="4">
    <source>
        <dbReference type="Proteomes" id="UP000029121"/>
    </source>
</evidence>
<dbReference type="PANTHER" id="PTHR10334">
    <property type="entry name" value="CYSTEINE-RICH SECRETORY PROTEIN-RELATED"/>
    <property type="match status" value="1"/>
</dbReference>